<dbReference type="Proteomes" id="UP000567795">
    <property type="component" value="Unassembled WGS sequence"/>
</dbReference>
<comment type="similarity">
    <text evidence="1">Belongs to the LysR transcriptional regulatory family.</text>
</comment>
<protein>
    <submittedName>
        <fullName evidence="6">DNA-binding transcriptional LysR family regulator</fullName>
    </submittedName>
</protein>
<dbReference type="Gene3D" id="3.40.190.10">
    <property type="entry name" value="Periplasmic binding protein-like II"/>
    <property type="match status" value="2"/>
</dbReference>
<dbReference type="InterPro" id="IPR005119">
    <property type="entry name" value="LysR_subst-bd"/>
</dbReference>
<keyword evidence="7" id="KW-1185">Reference proteome</keyword>
<dbReference type="GO" id="GO:0003700">
    <property type="term" value="F:DNA-binding transcription factor activity"/>
    <property type="evidence" value="ECO:0007669"/>
    <property type="project" value="InterPro"/>
</dbReference>
<feature type="domain" description="HTH lysR-type" evidence="5">
    <location>
        <begin position="10"/>
        <end position="67"/>
    </location>
</feature>
<dbReference type="SUPFAM" id="SSF53850">
    <property type="entry name" value="Periplasmic binding protein-like II"/>
    <property type="match status" value="1"/>
</dbReference>
<evidence type="ECO:0000313" key="6">
    <source>
        <dbReference type="EMBL" id="NYI07170.1"/>
    </source>
</evidence>
<dbReference type="Pfam" id="PF00126">
    <property type="entry name" value="HTH_1"/>
    <property type="match status" value="1"/>
</dbReference>
<accession>A0A853A139</accession>
<dbReference type="InterPro" id="IPR036388">
    <property type="entry name" value="WH-like_DNA-bd_sf"/>
</dbReference>
<dbReference type="RefSeq" id="WP_179815633.1">
    <property type="nucleotide sequence ID" value="NZ_JACBZD010000001.1"/>
</dbReference>
<dbReference type="InterPro" id="IPR036390">
    <property type="entry name" value="WH_DNA-bd_sf"/>
</dbReference>
<keyword evidence="2" id="KW-0805">Transcription regulation</keyword>
<keyword evidence="3 6" id="KW-0238">DNA-binding</keyword>
<dbReference type="EMBL" id="JACBZD010000001">
    <property type="protein sequence ID" value="NYI07170.1"/>
    <property type="molecule type" value="Genomic_DNA"/>
</dbReference>
<evidence type="ECO:0000256" key="4">
    <source>
        <dbReference type="ARBA" id="ARBA00023163"/>
    </source>
</evidence>
<dbReference type="GO" id="GO:0032993">
    <property type="term" value="C:protein-DNA complex"/>
    <property type="evidence" value="ECO:0007669"/>
    <property type="project" value="TreeGrafter"/>
</dbReference>
<dbReference type="PROSITE" id="PS50931">
    <property type="entry name" value="HTH_LYSR"/>
    <property type="match status" value="1"/>
</dbReference>
<dbReference type="PANTHER" id="PTHR30346:SF0">
    <property type="entry name" value="HCA OPERON TRANSCRIPTIONAL ACTIVATOR HCAR"/>
    <property type="match status" value="1"/>
</dbReference>
<comment type="caution">
    <text evidence="6">The sequence shown here is derived from an EMBL/GenBank/DDBJ whole genome shotgun (WGS) entry which is preliminary data.</text>
</comment>
<dbReference type="FunFam" id="1.10.10.10:FF:000001">
    <property type="entry name" value="LysR family transcriptional regulator"/>
    <property type="match status" value="1"/>
</dbReference>
<evidence type="ECO:0000256" key="1">
    <source>
        <dbReference type="ARBA" id="ARBA00009437"/>
    </source>
</evidence>
<dbReference type="PRINTS" id="PR00039">
    <property type="entry name" value="HTHLYSR"/>
</dbReference>
<organism evidence="6 7">
    <name type="scientific">Allostreptomyces psammosilenae</name>
    <dbReference type="NCBI Taxonomy" id="1892865"/>
    <lineage>
        <taxon>Bacteria</taxon>
        <taxon>Bacillati</taxon>
        <taxon>Actinomycetota</taxon>
        <taxon>Actinomycetes</taxon>
        <taxon>Kitasatosporales</taxon>
        <taxon>Streptomycetaceae</taxon>
        <taxon>Allostreptomyces</taxon>
    </lineage>
</organism>
<sequence>MAVSRTRVEPSVHQLRLLLVLAEELHYGRAAARLFITQPALSRQIRALEERLGVVLVERTSRKVELTPSGAALLPRVRAVVEAVDGLQEAADAHGRSVSGRLVVGTFEAMGGLPLVQAILRDLQYRHPTLTVEVRGVDFVTQTSALYDESVDAVICILPLPAGIQAQPLGQEPQVICVPSSDPLAARESVRMADLAGRELIGLTEEVAQVWRDAWLTRHPDGPDVRYTIHQACDLETVLSAVALGQGLALAPAGCRQFFPRPGIRYVTVTDADPCVIGVAWLARRRDNPAVAALRDVARSVAAAR</sequence>
<dbReference type="AlphaFoldDB" id="A0A853A139"/>
<dbReference type="PANTHER" id="PTHR30346">
    <property type="entry name" value="TRANSCRIPTIONAL DUAL REGULATOR HCAR-RELATED"/>
    <property type="match status" value="1"/>
</dbReference>
<dbReference type="Pfam" id="PF03466">
    <property type="entry name" value="LysR_substrate"/>
    <property type="match status" value="1"/>
</dbReference>
<dbReference type="InterPro" id="IPR000847">
    <property type="entry name" value="LysR_HTH_N"/>
</dbReference>
<dbReference type="CDD" id="cd08414">
    <property type="entry name" value="PBP2_LTTR_aromatics_like"/>
    <property type="match status" value="1"/>
</dbReference>
<name>A0A853A139_9ACTN</name>
<evidence type="ECO:0000256" key="3">
    <source>
        <dbReference type="ARBA" id="ARBA00023125"/>
    </source>
</evidence>
<reference evidence="6 7" key="1">
    <citation type="submission" date="2020-07" db="EMBL/GenBank/DDBJ databases">
        <title>Sequencing the genomes of 1000 actinobacteria strains.</title>
        <authorList>
            <person name="Klenk H.-P."/>
        </authorList>
    </citation>
    <scope>NUCLEOTIDE SEQUENCE [LARGE SCALE GENOMIC DNA]</scope>
    <source>
        <strain evidence="6 7">DSM 42178</strain>
    </source>
</reference>
<proteinExistence type="inferred from homology"/>
<dbReference type="GO" id="GO:0003677">
    <property type="term" value="F:DNA binding"/>
    <property type="evidence" value="ECO:0007669"/>
    <property type="project" value="UniProtKB-KW"/>
</dbReference>
<keyword evidence="4" id="KW-0804">Transcription</keyword>
<dbReference type="SUPFAM" id="SSF46785">
    <property type="entry name" value="Winged helix' DNA-binding domain"/>
    <property type="match status" value="1"/>
</dbReference>
<evidence type="ECO:0000259" key="5">
    <source>
        <dbReference type="PROSITE" id="PS50931"/>
    </source>
</evidence>
<dbReference type="Gene3D" id="1.10.10.10">
    <property type="entry name" value="Winged helix-like DNA-binding domain superfamily/Winged helix DNA-binding domain"/>
    <property type="match status" value="1"/>
</dbReference>
<evidence type="ECO:0000256" key="2">
    <source>
        <dbReference type="ARBA" id="ARBA00023015"/>
    </source>
</evidence>
<gene>
    <name evidence="6" type="ORF">FHU37_004113</name>
</gene>
<evidence type="ECO:0000313" key="7">
    <source>
        <dbReference type="Proteomes" id="UP000567795"/>
    </source>
</evidence>